<reference evidence="8 9" key="1">
    <citation type="submission" date="2020-04" db="EMBL/GenBank/DDBJ databases">
        <title>MicrobeNet Type strains.</title>
        <authorList>
            <person name="Nicholson A.C."/>
        </authorList>
    </citation>
    <scope>NUCLEOTIDE SEQUENCE [LARGE SCALE GENOMIC DNA]</scope>
    <source>
        <strain evidence="8 9">ATCC BAA-788</strain>
    </source>
</reference>
<evidence type="ECO:0000256" key="1">
    <source>
        <dbReference type="ARBA" id="ARBA00001933"/>
    </source>
</evidence>
<dbReference type="EC" id="2.6.1.57" evidence="6"/>
<dbReference type="NCBIfam" id="NF002878">
    <property type="entry name" value="PRK03321.1"/>
    <property type="match status" value="1"/>
</dbReference>
<comment type="caution">
    <text evidence="8">The sequence shown here is derived from an EMBL/GenBank/DDBJ whole genome shotgun (WGS) entry which is preliminary data.</text>
</comment>
<dbReference type="GO" id="GO:0008793">
    <property type="term" value="F:aromatic-amino-acid transaminase activity"/>
    <property type="evidence" value="ECO:0007669"/>
    <property type="project" value="UniProtKB-UniRule"/>
</dbReference>
<dbReference type="GO" id="GO:0030170">
    <property type="term" value="F:pyridoxal phosphate binding"/>
    <property type="evidence" value="ECO:0007669"/>
    <property type="project" value="UniProtKB-UniRule"/>
</dbReference>
<keyword evidence="4 6" id="KW-0808">Transferase</keyword>
<dbReference type="PROSITE" id="PS00599">
    <property type="entry name" value="AA_TRANSFER_CLASS_2"/>
    <property type="match status" value="1"/>
</dbReference>
<comment type="catalytic activity">
    <reaction evidence="6">
        <text>an aromatic L-alpha-amino acid + 2-oxoglutarate = an aromatic oxo-acid + L-glutamate</text>
        <dbReference type="Rhea" id="RHEA:17533"/>
        <dbReference type="ChEBI" id="CHEBI:16810"/>
        <dbReference type="ChEBI" id="CHEBI:29985"/>
        <dbReference type="ChEBI" id="CHEBI:73309"/>
        <dbReference type="ChEBI" id="CHEBI:84824"/>
        <dbReference type="EC" id="2.6.1.57"/>
    </reaction>
</comment>
<dbReference type="InterPro" id="IPR015424">
    <property type="entry name" value="PyrdxlP-dep_Trfase"/>
</dbReference>
<dbReference type="PANTHER" id="PTHR43643">
    <property type="entry name" value="HISTIDINOL-PHOSPHATE AMINOTRANSFERASE 2"/>
    <property type="match status" value="1"/>
</dbReference>
<comment type="cofactor">
    <cofactor evidence="1 6">
        <name>pyridoxal 5'-phosphate</name>
        <dbReference type="ChEBI" id="CHEBI:597326"/>
    </cofactor>
</comment>
<sequence>MKHVPLRPALSTLPPYVPGARVPVGAAAYKLSSNENPYPPLPSVVAAIADAAVDVNRYPDMYATELTEAVAGHLGVQPEQVVAGCGSVAVLGHILAAFCDAGDQVVYPWRSFEAYPIAVTLAGGESVQVPVRADGRLDLPAMAAAVTERTRVVLVCTPNNPTGPAVHADELAAFLAAVPRDVLVVLDEAYVEFVRDPQAPDGLAVLAEHRNVVLLRTFSKAYGLAGLRVGFAVADARLAAGIRAASTPFGVSHVAQLAAVASLRAVDELLDRVQRIVGERGRLLAGLREQGWQVPDSEANFVWLPLGEDALRFAQEATAAGVLVRPFAGDGVRVSVGEPEATDLVLKVTSGFRR</sequence>
<dbReference type="RefSeq" id="WP_168630528.1">
    <property type="nucleotide sequence ID" value="NZ_BONL01000006.1"/>
</dbReference>
<keyword evidence="3 6" id="KW-0032">Aminotransferase</keyword>
<evidence type="ECO:0000313" key="9">
    <source>
        <dbReference type="Proteomes" id="UP000581206"/>
    </source>
</evidence>
<evidence type="ECO:0000259" key="7">
    <source>
        <dbReference type="Pfam" id="PF00155"/>
    </source>
</evidence>
<accession>A0A7X6KWS0</accession>
<comment type="subunit">
    <text evidence="2 6">Homodimer.</text>
</comment>
<gene>
    <name evidence="8" type="primary">hisC</name>
    <name evidence="6" type="synonym">pat</name>
    <name evidence="8" type="ORF">HGA03_12020</name>
</gene>
<evidence type="ECO:0000256" key="3">
    <source>
        <dbReference type="ARBA" id="ARBA00022576"/>
    </source>
</evidence>
<dbReference type="NCBIfam" id="TIGR01141">
    <property type="entry name" value="hisC"/>
    <property type="match status" value="1"/>
</dbReference>
<comment type="function">
    <text evidence="6">Aminotransferase that catalyzes the conversion of aromatic amino acids and 2-oxoglutarate into corresponding aromatic oxo acids and L-glutamate.</text>
</comment>
<dbReference type="SUPFAM" id="SSF53383">
    <property type="entry name" value="PLP-dependent transferases"/>
    <property type="match status" value="1"/>
</dbReference>
<keyword evidence="5 6" id="KW-0663">Pyridoxal phosphate</keyword>
<proteinExistence type="inferred from homology"/>
<dbReference type="InterPro" id="IPR005861">
    <property type="entry name" value="HisP_aminotrans"/>
</dbReference>
<dbReference type="PANTHER" id="PTHR43643:SF3">
    <property type="entry name" value="HISTIDINOL-PHOSPHATE AMINOTRANSFERASE"/>
    <property type="match status" value="1"/>
</dbReference>
<dbReference type="InterPro" id="IPR001917">
    <property type="entry name" value="Aminotrans_II_pyridoxalP_BS"/>
</dbReference>
<dbReference type="HAMAP" id="MF_01023">
    <property type="entry name" value="HisC_aminotrans_2"/>
    <property type="match status" value="1"/>
</dbReference>
<dbReference type="GO" id="GO:0004400">
    <property type="term" value="F:histidinol-phosphate transaminase activity"/>
    <property type="evidence" value="ECO:0007669"/>
    <property type="project" value="InterPro"/>
</dbReference>
<evidence type="ECO:0000313" key="8">
    <source>
        <dbReference type="EMBL" id="NKY23389.1"/>
    </source>
</evidence>
<dbReference type="EMBL" id="JAAXOX010000006">
    <property type="protein sequence ID" value="NKY23389.1"/>
    <property type="molecule type" value="Genomic_DNA"/>
</dbReference>
<protein>
    <recommendedName>
        <fullName evidence="6">Aromatic amino acid aminotransferase</fullName>
        <shortName evidence="6">ArAT</shortName>
        <ecNumber evidence="6">2.6.1.57</ecNumber>
    </recommendedName>
</protein>
<dbReference type="Proteomes" id="UP000581206">
    <property type="component" value="Unassembled WGS sequence"/>
</dbReference>
<evidence type="ECO:0000256" key="2">
    <source>
        <dbReference type="ARBA" id="ARBA00011738"/>
    </source>
</evidence>
<dbReference type="Gene3D" id="3.40.640.10">
    <property type="entry name" value="Type I PLP-dependent aspartate aminotransferase-like (Major domain)"/>
    <property type="match status" value="1"/>
</dbReference>
<dbReference type="InterPro" id="IPR015422">
    <property type="entry name" value="PyrdxlP-dep_Trfase_small"/>
</dbReference>
<evidence type="ECO:0000256" key="4">
    <source>
        <dbReference type="ARBA" id="ARBA00022679"/>
    </source>
</evidence>
<dbReference type="HAMAP" id="MF_01513">
    <property type="entry name" value="Phe_aminotrans_2"/>
    <property type="match status" value="1"/>
</dbReference>
<keyword evidence="9" id="KW-1185">Reference proteome</keyword>
<evidence type="ECO:0000256" key="6">
    <source>
        <dbReference type="HAMAP-Rule" id="MF_01513"/>
    </source>
</evidence>
<dbReference type="InterPro" id="IPR050106">
    <property type="entry name" value="HistidinolP_aminotransfase"/>
</dbReference>
<feature type="domain" description="Aminotransferase class I/classII large" evidence="7">
    <location>
        <begin position="30"/>
        <end position="340"/>
    </location>
</feature>
<dbReference type="InterPro" id="IPR004839">
    <property type="entry name" value="Aminotransferase_I/II_large"/>
</dbReference>
<dbReference type="InterPro" id="IPR024892">
    <property type="entry name" value="ArAT"/>
</dbReference>
<dbReference type="AlphaFoldDB" id="A0A7X6KWS0"/>
<dbReference type="Gene3D" id="3.90.1150.10">
    <property type="entry name" value="Aspartate Aminotransferase, domain 1"/>
    <property type="match status" value="1"/>
</dbReference>
<organism evidence="8 9">
    <name type="scientific">Cellulomonas denverensis</name>
    <dbReference type="NCBI Taxonomy" id="264297"/>
    <lineage>
        <taxon>Bacteria</taxon>
        <taxon>Bacillati</taxon>
        <taxon>Actinomycetota</taxon>
        <taxon>Actinomycetes</taxon>
        <taxon>Micrococcales</taxon>
        <taxon>Cellulomonadaceae</taxon>
        <taxon>Cellulomonas</taxon>
    </lineage>
</organism>
<comment type="similarity">
    <text evidence="6">Belongs to the class-II pyridoxal-phosphate-dependent aminotransferase family.</text>
</comment>
<feature type="modified residue" description="N6-(pyridoxal phosphate)lysine" evidence="6">
    <location>
        <position position="220"/>
    </location>
</feature>
<evidence type="ECO:0000256" key="5">
    <source>
        <dbReference type="ARBA" id="ARBA00022898"/>
    </source>
</evidence>
<dbReference type="CDD" id="cd00609">
    <property type="entry name" value="AAT_like"/>
    <property type="match status" value="1"/>
</dbReference>
<dbReference type="GO" id="GO:0000105">
    <property type="term" value="P:L-histidine biosynthetic process"/>
    <property type="evidence" value="ECO:0007669"/>
    <property type="project" value="InterPro"/>
</dbReference>
<name>A0A7X6KWS0_9CELL</name>
<dbReference type="InterPro" id="IPR015421">
    <property type="entry name" value="PyrdxlP-dep_Trfase_major"/>
</dbReference>
<dbReference type="Pfam" id="PF00155">
    <property type="entry name" value="Aminotran_1_2"/>
    <property type="match status" value="1"/>
</dbReference>